<comment type="caution">
    <text evidence="1">The sequence shown here is derived from an EMBL/GenBank/DDBJ whole genome shotgun (WGS) entry which is preliminary data.</text>
</comment>
<protein>
    <submittedName>
        <fullName evidence="1">Uncharacterized protein</fullName>
    </submittedName>
</protein>
<evidence type="ECO:0000313" key="1">
    <source>
        <dbReference type="EMBL" id="GAH89053.1"/>
    </source>
</evidence>
<feature type="non-terminal residue" evidence="1">
    <location>
        <position position="170"/>
    </location>
</feature>
<name>X1L4H7_9ZZZZ</name>
<proteinExistence type="predicted"/>
<sequence length="170" mass="19627">MESKNDSNSGKQPFVRAVKGNKKIAILCAQRKSVYSHFTGLKQNSHSFDVEIYDKKRDARNFPGGMAVIAHPPCRLWGKLKHFVEIQPLLRIEEKEIGKFCAKAVIENGGILEQPFDSFLFEEMKLPPGGMENNLGFTLEIPQRMFGHYMIKNTWLFFSRIEYKELEPFL</sequence>
<dbReference type="EMBL" id="BARU01037607">
    <property type="protein sequence ID" value="GAH89053.1"/>
    <property type="molecule type" value="Genomic_DNA"/>
</dbReference>
<organism evidence="1">
    <name type="scientific">marine sediment metagenome</name>
    <dbReference type="NCBI Taxonomy" id="412755"/>
    <lineage>
        <taxon>unclassified sequences</taxon>
        <taxon>metagenomes</taxon>
        <taxon>ecological metagenomes</taxon>
    </lineage>
</organism>
<accession>X1L4H7</accession>
<reference evidence="1" key="1">
    <citation type="journal article" date="2014" name="Front. Microbiol.">
        <title>High frequency of phylogenetically diverse reductive dehalogenase-homologous genes in deep subseafloor sedimentary metagenomes.</title>
        <authorList>
            <person name="Kawai M."/>
            <person name="Futagami T."/>
            <person name="Toyoda A."/>
            <person name="Takaki Y."/>
            <person name="Nishi S."/>
            <person name="Hori S."/>
            <person name="Arai W."/>
            <person name="Tsubouchi T."/>
            <person name="Morono Y."/>
            <person name="Uchiyama I."/>
            <person name="Ito T."/>
            <person name="Fujiyama A."/>
            <person name="Inagaki F."/>
            <person name="Takami H."/>
        </authorList>
    </citation>
    <scope>NUCLEOTIDE SEQUENCE</scope>
    <source>
        <strain evidence="1">Expedition CK06-06</strain>
    </source>
</reference>
<gene>
    <name evidence="1" type="ORF">S03H2_58557</name>
</gene>
<dbReference type="AlphaFoldDB" id="X1L4H7"/>